<comment type="caution">
    <text evidence="2">The sequence shown here is derived from an EMBL/GenBank/DDBJ whole genome shotgun (WGS) entry which is preliminary data.</text>
</comment>
<organism evidence="2 3">
    <name type="scientific">Centaurea solstitialis</name>
    <name type="common">yellow star-thistle</name>
    <dbReference type="NCBI Taxonomy" id="347529"/>
    <lineage>
        <taxon>Eukaryota</taxon>
        <taxon>Viridiplantae</taxon>
        <taxon>Streptophyta</taxon>
        <taxon>Embryophyta</taxon>
        <taxon>Tracheophyta</taxon>
        <taxon>Spermatophyta</taxon>
        <taxon>Magnoliopsida</taxon>
        <taxon>eudicotyledons</taxon>
        <taxon>Gunneridae</taxon>
        <taxon>Pentapetalae</taxon>
        <taxon>asterids</taxon>
        <taxon>campanulids</taxon>
        <taxon>Asterales</taxon>
        <taxon>Asteraceae</taxon>
        <taxon>Carduoideae</taxon>
        <taxon>Cardueae</taxon>
        <taxon>Centaureinae</taxon>
        <taxon>Centaurea</taxon>
    </lineage>
</organism>
<reference evidence="2" key="1">
    <citation type="submission" date="2023-03" db="EMBL/GenBank/DDBJ databases">
        <title>Chromosome-scale reference genome and RAD-based genetic map of yellow starthistle (Centaurea solstitialis) reveal putative structural variation and QTLs associated with invader traits.</title>
        <authorList>
            <person name="Reatini B."/>
            <person name="Cang F.A."/>
            <person name="Jiang Q."/>
            <person name="Mckibben M.T.W."/>
            <person name="Barker M.S."/>
            <person name="Rieseberg L.H."/>
            <person name="Dlugosch K.M."/>
        </authorList>
    </citation>
    <scope>NUCLEOTIDE SEQUENCE</scope>
    <source>
        <strain evidence="2">CAN-66</strain>
        <tissue evidence="2">Leaf</tissue>
    </source>
</reference>
<gene>
    <name evidence="2" type="ORF">OSB04_020264</name>
</gene>
<evidence type="ECO:0000256" key="1">
    <source>
        <dbReference type="SAM" id="MobiDB-lite"/>
    </source>
</evidence>
<keyword evidence="3" id="KW-1185">Reference proteome</keyword>
<protein>
    <submittedName>
        <fullName evidence="2">Uncharacterized protein</fullName>
    </submittedName>
</protein>
<evidence type="ECO:0000313" key="3">
    <source>
        <dbReference type="Proteomes" id="UP001172457"/>
    </source>
</evidence>
<proteinExistence type="predicted"/>
<dbReference type="AlphaFoldDB" id="A0AA38T3B6"/>
<name>A0AA38T3B6_9ASTR</name>
<accession>A0AA38T3B6</accession>
<dbReference type="Proteomes" id="UP001172457">
    <property type="component" value="Chromosome 5"/>
</dbReference>
<dbReference type="EMBL" id="JARYMX010000005">
    <property type="protein sequence ID" value="KAJ9547721.1"/>
    <property type="molecule type" value="Genomic_DNA"/>
</dbReference>
<evidence type="ECO:0000313" key="2">
    <source>
        <dbReference type="EMBL" id="KAJ9547721.1"/>
    </source>
</evidence>
<sequence>MEREKMNGYVFRQIKTYELYSFERGEVESKVMDQFKIVTRIGWVTHLLKMSSEFSRMRNTLNVSWLEKRSTGESSHDLLDSIQVDRNPRKVNQSLRIKDIGLMKVQWEHRNGSAWTWEPEAKRRSNYTEIFHVEGLGCYCRKWGVSYKGRAIGEIGEFLSEDARRRLFNRVSKVEIVVVGVRDQGASSRTSSILAMRAKLGSSIMAISATGVSSSSDESSEVTSSQSQSSAIRPLPLR</sequence>
<feature type="region of interest" description="Disordered" evidence="1">
    <location>
        <begin position="211"/>
        <end position="238"/>
    </location>
</feature>
<feature type="compositionally biased region" description="Low complexity" evidence="1">
    <location>
        <begin position="211"/>
        <end position="231"/>
    </location>
</feature>